<proteinExistence type="predicted"/>
<dbReference type="STRING" id="1803665.GCA_001641335_06721"/>
<dbReference type="InterPro" id="IPR011990">
    <property type="entry name" value="TPR-like_helical_dom_sf"/>
</dbReference>
<dbReference type="Pfam" id="PF13181">
    <property type="entry name" value="TPR_8"/>
    <property type="match status" value="1"/>
</dbReference>
<feature type="repeat" description="TPR" evidence="3">
    <location>
        <begin position="167"/>
        <end position="200"/>
    </location>
</feature>
<comment type="caution">
    <text evidence="4">The sequence shown here is derived from an EMBL/GenBank/DDBJ whole genome shotgun (WGS) entry which is preliminary data.</text>
</comment>
<dbReference type="SMART" id="SM00028">
    <property type="entry name" value="TPR"/>
    <property type="match status" value="4"/>
</dbReference>
<dbReference type="EMBL" id="VITK01000011">
    <property type="protein sequence ID" value="TWA92269.1"/>
    <property type="molecule type" value="Genomic_DNA"/>
</dbReference>
<protein>
    <submittedName>
        <fullName evidence="4">Tetratricopeptide repeat protein</fullName>
    </submittedName>
</protein>
<dbReference type="GO" id="GO:0009279">
    <property type="term" value="C:cell outer membrane"/>
    <property type="evidence" value="ECO:0007669"/>
    <property type="project" value="TreeGrafter"/>
</dbReference>
<sequence>MLVSLGRKSVCAVVSICVIGAASHAQTTSQEWLWCSGKQSTTIDRRIESCNSLIDSLDVAPAHKSLAYCNRAIAYRELGDVPRAISDLEESVRLDTEKYPSLICRAHHHYFTGNAERAIAGYSEAIASNPRRPEAFIARGAVYRSIKEFDRAIADYDESIRLAPDDALAYANRAEAHLQAQRYDQSMKDFNEAIRRDPNMTPAYAGRAKARAALGSEPRSLDSH</sequence>
<dbReference type="InterPro" id="IPR019734">
    <property type="entry name" value="TPR_rpt"/>
</dbReference>
<dbReference type="AlphaFoldDB" id="A0A560D574"/>
<dbReference type="PANTHER" id="PTHR44858">
    <property type="entry name" value="TETRATRICOPEPTIDE REPEAT PROTEIN 6"/>
    <property type="match status" value="1"/>
</dbReference>
<feature type="repeat" description="TPR" evidence="3">
    <location>
        <begin position="65"/>
        <end position="98"/>
    </location>
</feature>
<evidence type="ECO:0000256" key="1">
    <source>
        <dbReference type="ARBA" id="ARBA00022737"/>
    </source>
</evidence>
<keyword evidence="1" id="KW-0677">Repeat</keyword>
<dbReference type="Proteomes" id="UP000319949">
    <property type="component" value="Unassembled WGS sequence"/>
</dbReference>
<organism evidence="4 5">
    <name type="scientific">Bradyrhizobium stylosanthis</name>
    <dbReference type="NCBI Taxonomy" id="1803665"/>
    <lineage>
        <taxon>Bacteria</taxon>
        <taxon>Pseudomonadati</taxon>
        <taxon>Pseudomonadota</taxon>
        <taxon>Alphaproteobacteria</taxon>
        <taxon>Hyphomicrobiales</taxon>
        <taxon>Nitrobacteraceae</taxon>
        <taxon>Bradyrhizobium</taxon>
    </lineage>
</organism>
<keyword evidence="5" id="KW-1185">Reference proteome</keyword>
<dbReference type="PANTHER" id="PTHR44858:SF1">
    <property type="entry name" value="UDP-N-ACETYLGLUCOSAMINE--PEPTIDE N-ACETYLGLUCOSAMINYLTRANSFERASE SPINDLY-RELATED"/>
    <property type="match status" value="1"/>
</dbReference>
<feature type="repeat" description="TPR" evidence="3">
    <location>
        <begin position="133"/>
        <end position="166"/>
    </location>
</feature>
<dbReference type="PROSITE" id="PS50005">
    <property type="entry name" value="TPR"/>
    <property type="match status" value="3"/>
</dbReference>
<accession>A0A560D574</accession>
<evidence type="ECO:0000313" key="5">
    <source>
        <dbReference type="Proteomes" id="UP000319949"/>
    </source>
</evidence>
<evidence type="ECO:0000313" key="4">
    <source>
        <dbReference type="EMBL" id="TWA92269.1"/>
    </source>
</evidence>
<dbReference type="Gene3D" id="1.25.40.10">
    <property type="entry name" value="Tetratricopeptide repeat domain"/>
    <property type="match status" value="1"/>
</dbReference>
<gene>
    <name evidence="4" type="ORF">FBZ96_11162</name>
</gene>
<dbReference type="SUPFAM" id="SSF48452">
    <property type="entry name" value="TPR-like"/>
    <property type="match status" value="1"/>
</dbReference>
<name>A0A560D574_9BRAD</name>
<evidence type="ECO:0000256" key="3">
    <source>
        <dbReference type="PROSITE-ProRule" id="PRU00339"/>
    </source>
</evidence>
<dbReference type="RefSeq" id="WP_186467759.1">
    <property type="nucleotide sequence ID" value="NZ_VITK01000011.1"/>
</dbReference>
<reference evidence="4 5" key="1">
    <citation type="submission" date="2019-06" db="EMBL/GenBank/DDBJ databases">
        <title>Genomic Encyclopedia of Type Strains, Phase IV (KMG-V): Genome sequencing to study the core and pangenomes of soil and plant-associated prokaryotes.</title>
        <authorList>
            <person name="Whitman W."/>
        </authorList>
    </citation>
    <scope>NUCLEOTIDE SEQUENCE [LARGE SCALE GENOMIC DNA]</scope>
    <source>
        <strain evidence="4 5">BR 510</strain>
    </source>
</reference>
<dbReference type="InterPro" id="IPR050498">
    <property type="entry name" value="Ycf3"/>
</dbReference>
<dbReference type="PROSITE" id="PS50293">
    <property type="entry name" value="TPR_REGION"/>
    <property type="match status" value="1"/>
</dbReference>
<evidence type="ECO:0000256" key="2">
    <source>
        <dbReference type="ARBA" id="ARBA00022803"/>
    </source>
</evidence>
<dbReference type="GO" id="GO:0046813">
    <property type="term" value="P:receptor-mediated virion attachment to host cell"/>
    <property type="evidence" value="ECO:0007669"/>
    <property type="project" value="TreeGrafter"/>
</dbReference>
<dbReference type="Pfam" id="PF13432">
    <property type="entry name" value="TPR_16"/>
    <property type="match status" value="1"/>
</dbReference>
<keyword evidence="2 3" id="KW-0802">TPR repeat</keyword>